<dbReference type="InterPro" id="IPR011006">
    <property type="entry name" value="CheY-like_superfamily"/>
</dbReference>
<evidence type="ECO:0000256" key="6">
    <source>
        <dbReference type="PROSITE-ProRule" id="PRU00169"/>
    </source>
</evidence>
<dbReference type="SMART" id="SM00448">
    <property type="entry name" value="REC"/>
    <property type="match status" value="1"/>
</dbReference>
<evidence type="ECO:0000256" key="2">
    <source>
        <dbReference type="ARBA" id="ARBA00023012"/>
    </source>
</evidence>
<feature type="domain" description="HTH luxR-type" evidence="7">
    <location>
        <begin position="141"/>
        <end position="206"/>
    </location>
</feature>
<dbReference type="STRING" id="265719.SAMN04488509_107130"/>
<dbReference type="AlphaFoldDB" id="A0A1G6XS08"/>
<evidence type="ECO:0000256" key="4">
    <source>
        <dbReference type="ARBA" id="ARBA00023125"/>
    </source>
</evidence>
<dbReference type="SMART" id="SM00421">
    <property type="entry name" value="HTH_LUXR"/>
    <property type="match status" value="1"/>
</dbReference>
<feature type="domain" description="Response regulatory" evidence="8">
    <location>
        <begin position="3"/>
        <end position="119"/>
    </location>
</feature>
<dbReference type="CDD" id="cd17535">
    <property type="entry name" value="REC_NarL-like"/>
    <property type="match status" value="1"/>
</dbReference>
<evidence type="ECO:0000259" key="8">
    <source>
        <dbReference type="PROSITE" id="PS50110"/>
    </source>
</evidence>
<dbReference type="OrthoDB" id="9796655at2"/>
<dbReference type="PROSITE" id="PS50043">
    <property type="entry name" value="HTH_LUXR_2"/>
    <property type="match status" value="1"/>
</dbReference>
<dbReference type="EMBL" id="FNAG01000007">
    <property type="protein sequence ID" value="SDD80948.1"/>
    <property type="molecule type" value="Genomic_DNA"/>
</dbReference>
<keyword evidence="3" id="KW-0805">Transcription regulation</keyword>
<dbReference type="Pfam" id="PF00196">
    <property type="entry name" value="GerE"/>
    <property type="match status" value="1"/>
</dbReference>
<dbReference type="InterPro" id="IPR001789">
    <property type="entry name" value="Sig_transdc_resp-reg_receiver"/>
</dbReference>
<dbReference type="SUPFAM" id="SSF52172">
    <property type="entry name" value="CheY-like"/>
    <property type="match status" value="1"/>
</dbReference>
<dbReference type="GO" id="GO:0000160">
    <property type="term" value="P:phosphorelay signal transduction system"/>
    <property type="evidence" value="ECO:0007669"/>
    <property type="project" value="UniProtKB-KW"/>
</dbReference>
<dbReference type="PROSITE" id="PS50110">
    <property type="entry name" value="RESPONSE_REGULATORY"/>
    <property type="match status" value="1"/>
</dbReference>
<evidence type="ECO:0000256" key="3">
    <source>
        <dbReference type="ARBA" id="ARBA00023015"/>
    </source>
</evidence>
<dbReference type="Pfam" id="PF00072">
    <property type="entry name" value="Response_reg"/>
    <property type="match status" value="1"/>
</dbReference>
<evidence type="ECO:0000313" key="9">
    <source>
        <dbReference type="EMBL" id="SDD80948.1"/>
    </source>
</evidence>
<dbReference type="InterPro" id="IPR016032">
    <property type="entry name" value="Sig_transdc_resp-reg_C-effctor"/>
</dbReference>
<dbReference type="InterPro" id="IPR000792">
    <property type="entry name" value="Tscrpt_reg_LuxR_C"/>
</dbReference>
<protein>
    <submittedName>
        <fullName evidence="9">Two component transcriptional regulator, LuxR family</fullName>
    </submittedName>
</protein>
<reference evidence="9 10" key="1">
    <citation type="submission" date="2016-10" db="EMBL/GenBank/DDBJ databases">
        <authorList>
            <person name="de Groot N.N."/>
        </authorList>
    </citation>
    <scope>NUCLEOTIDE SEQUENCE [LARGE SCALE GENOMIC DNA]</scope>
    <source>
        <strain evidence="9 10">DSM 16957</strain>
    </source>
</reference>
<dbReference type="PANTHER" id="PTHR43214:SF3">
    <property type="entry name" value="RESPONSE REGULATOR UVRY"/>
    <property type="match status" value="1"/>
</dbReference>
<organism evidence="9 10">
    <name type="scientific">Aquimonas voraii</name>
    <dbReference type="NCBI Taxonomy" id="265719"/>
    <lineage>
        <taxon>Bacteria</taxon>
        <taxon>Pseudomonadati</taxon>
        <taxon>Pseudomonadota</taxon>
        <taxon>Gammaproteobacteria</taxon>
        <taxon>Lysobacterales</taxon>
        <taxon>Lysobacteraceae</taxon>
        <taxon>Aquimonas</taxon>
    </lineage>
</organism>
<sequence length="213" mass="22970">MIRIVLVDDHGLMRAGVRMILEAEPDLQVVGEAGSGDEALPLLRKLKPDVVLCDFHMPGLSGLEVTERLARSLPDVRLIMVSVLNEGPIPKRVLAAGAYGYLDKGAPGPELLTAVREVAAGRRYIGTSIARQIAMEGLSGTPSAVQTLTPRELEVALLLVQGRKMTEIGQRLSLSAKTVATHKYRVFDKLGVRDVVSLARIARQHGLVDPNAN</sequence>
<dbReference type="PRINTS" id="PR00038">
    <property type="entry name" value="HTHLUXR"/>
</dbReference>
<dbReference type="PANTHER" id="PTHR43214">
    <property type="entry name" value="TWO-COMPONENT RESPONSE REGULATOR"/>
    <property type="match status" value="1"/>
</dbReference>
<gene>
    <name evidence="9" type="ORF">SAMN04488509_107130</name>
</gene>
<dbReference type="InterPro" id="IPR039420">
    <property type="entry name" value="WalR-like"/>
</dbReference>
<keyword evidence="5" id="KW-0804">Transcription</keyword>
<keyword evidence="2" id="KW-0902">Two-component regulatory system</keyword>
<keyword evidence="10" id="KW-1185">Reference proteome</keyword>
<evidence type="ECO:0000313" key="10">
    <source>
        <dbReference type="Proteomes" id="UP000199603"/>
    </source>
</evidence>
<dbReference type="SUPFAM" id="SSF46894">
    <property type="entry name" value="C-terminal effector domain of the bipartite response regulators"/>
    <property type="match status" value="1"/>
</dbReference>
<dbReference type="GO" id="GO:0006355">
    <property type="term" value="P:regulation of DNA-templated transcription"/>
    <property type="evidence" value="ECO:0007669"/>
    <property type="project" value="InterPro"/>
</dbReference>
<feature type="modified residue" description="4-aspartylphosphate" evidence="6">
    <location>
        <position position="54"/>
    </location>
</feature>
<dbReference type="Gene3D" id="3.40.50.2300">
    <property type="match status" value="1"/>
</dbReference>
<dbReference type="InterPro" id="IPR058245">
    <property type="entry name" value="NreC/VraR/RcsB-like_REC"/>
</dbReference>
<dbReference type="Proteomes" id="UP000199603">
    <property type="component" value="Unassembled WGS sequence"/>
</dbReference>
<accession>A0A1G6XS08</accession>
<dbReference type="CDD" id="cd06170">
    <property type="entry name" value="LuxR_C_like"/>
    <property type="match status" value="1"/>
</dbReference>
<evidence type="ECO:0000256" key="5">
    <source>
        <dbReference type="ARBA" id="ARBA00023163"/>
    </source>
</evidence>
<keyword evidence="1 6" id="KW-0597">Phosphoprotein</keyword>
<evidence type="ECO:0000259" key="7">
    <source>
        <dbReference type="PROSITE" id="PS50043"/>
    </source>
</evidence>
<dbReference type="RefSeq" id="WP_091243264.1">
    <property type="nucleotide sequence ID" value="NZ_FNAG01000007.1"/>
</dbReference>
<proteinExistence type="predicted"/>
<dbReference type="GO" id="GO:0003677">
    <property type="term" value="F:DNA binding"/>
    <property type="evidence" value="ECO:0007669"/>
    <property type="project" value="UniProtKB-KW"/>
</dbReference>
<keyword evidence="4" id="KW-0238">DNA-binding</keyword>
<name>A0A1G6XS08_9GAMM</name>
<evidence type="ECO:0000256" key="1">
    <source>
        <dbReference type="ARBA" id="ARBA00022553"/>
    </source>
</evidence>